<name>A0A1X0J0D8_9MYCO</name>
<accession>A0A1X0J0D8</accession>
<reference evidence="1 2" key="1">
    <citation type="submission" date="2016-12" db="EMBL/GenBank/DDBJ databases">
        <title>The new phylogeny of genus Mycobacterium.</title>
        <authorList>
            <person name="Tortoli E."/>
            <person name="Trovato A."/>
            <person name="Cirillo D.M."/>
        </authorList>
    </citation>
    <scope>NUCLEOTIDE SEQUENCE [LARGE SCALE GENOMIC DNA]</scope>
    <source>
        <strain evidence="1 2">CCUG 66554</strain>
    </source>
</reference>
<comment type="caution">
    <text evidence="1">The sequence shown here is derived from an EMBL/GenBank/DDBJ whole genome shotgun (WGS) entry which is preliminary data.</text>
</comment>
<proteinExistence type="predicted"/>
<dbReference type="AlphaFoldDB" id="A0A1X0J0D8"/>
<gene>
    <name evidence="1" type="ORF">BST43_15080</name>
</gene>
<dbReference type="RefSeq" id="WP_083017287.1">
    <property type="nucleotide sequence ID" value="NZ_MVII01000019.1"/>
</dbReference>
<protein>
    <submittedName>
        <fullName evidence="1">Uncharacterized protein</fullName>
    </submittedName>
</protein>
<evidence type="ECO:0000313" key="2">
    <source>
        <dbReference type="Proteomes" id="UP000192434"/>
    </source>
</evidence>
<sequence length="68" mass="7522">MTFEQAKFGFIKAKDADGSDVWFKPLNLSMRNVTTGVELSFAGPYTLTVQGTVGEYLEFLDPTPADEE</sequence>
<dbReference type="Proteomes" id="UP000192434">
    <property type="component" value="Unassembled WGS sequence"/>
</dbReference>
<organism evidence="1 2">
    <name type="scientific">Mycobacteroides saopaulense</name>
    <dbReference type="NCBI Taxonomy" id="1578165"/>
    <lineage>
        <taxon>Bacteria</taxon>
        <taxon>Bacillati</taxon>
        <taxon>Actinomycetota</taxon>
        <taxon>Actinomycetes</taxon>
        <taxon>Mycobacteriales</taxon>
        <taxon>Mycobacteriaceae</taxon>
        <taxon>Mycobacteroides</taxon>
    </lineage>
</organism>
<evidence type="ECO:0000313" key="1">
    <source>
        <dbReference type="EMBL" id="ORB55194.1"/>
    </source>
</evidence>
<dbReference type="EMBL" id="MVII01000019">
    <property type="protein sequence ID" value="ORB55194.1"/>
    <property type="molecule type" value="Genomic_DNA"/>
</dbReference>